<name>A0A7I4B6Q7_PHYPA</name>
<evidence type="ECO:0000313" key="2">
    <source>
        <dbReference type="Proteomes" id="UP000006727"/>
    </source>
</evidence>
<reference evidence="1 2" key="1">
    <citation type="journal article" date="2008" name="Science">
        <title>The Physcomitrella genome reveals evolutionary insights into the conquest of land by plants.</title>
        <authorList>
            <person name="Rensing S."/>
            <person name="Lang D."/>
            <person name="Zimmer A."/>
            <person name="Terry A."/>
            <person name="Salamov A."/>
            <person name="Shapiro H."/>
            <person name="Nishiyama T."/>
            <person name="Perroud P.-F."/>
            <person name="Lindquist E."/>
            <person name="Kamisugi Y."/>
            <person name="Tanahashi T."/>
            <person name="Sakakibara K."/>
            <person name="Fujita T."/>
            <person name="Oishi K."/>
            <person name="Shin-I T."/>
            <person name="Kuroki Y."/>
            <person name="Toyoda A."/>
            <person name="Suzuki Y."/>
            <person name="Hashimoto A."/>
            <person name="Yamaguchi K."/>
            <person name="Sugano A."/>
            <person name="Kohara Y."/>
            <person name="Fujiyama A."/>
            <person name="Anterola A."/>
            <person name="Aoki S."/>
            <person name="Ashton N."/>
            <person name="Barbazuk W.B."/>
            <person name="Barker E."/>
            <person name="Bennetzen J."/>
            <person name="Bezanilla M."/>
            <person name="Blankenship R."/>
            <person name="Cho S.H."/>
            <person name="Dutcher S."/>
            <person name="Estelle M."/>
            <person name="Fawcett J.A."/>
            <person name="Gundlach H."/>
            <person name="Hanada K."/>
            <person name="Heyl A."/>
            <person name="Hicks K.A."/>
            <person name="Hugh J."/>
            <person name="Lohr M."/>
            <person name="Mayer K."/>
            <person name="Melkozernov A."/>
            <person name="Murata T."/>
            <person name="Nelson D."/>
            <person name="Pils B."/>
            <person name="Prigge M."/>
            <person name="Reiss B."/>
            <person name="Renner T."/>
            <person name="Rombauts S."/>
            <person name="Rushton P."/>
            <person name="Sanderfoot A."/>
            <person name="Schween G."/>
            <person name="Shiu S.-H."/>
            <person name="Stueber K."/>
            <person name="Theodoulou F.L."/>
            <person name="Tu H."/>
            <person name="Van de Peer Y."/>
            <person name="Verrier P.J."/>
            <person name="Waters E."/>
            <person name="Wood A."/>
            <person name="Yang L."/>
            <person name="Cove D."/>
            <person name="Cuming A."/>
            <person name="Hasebe M."/>
            <person name="Lucas S."/>
            <person name="Mishler D.B."/>
            <person name="Reski R."/>
            <person name="Grigoriev I."/>
            <person name="Quatrano R.S."/>
            <person name="Boore J.L."/>
        </authorList>
    </citation>
    <scope>NUCLEOTIDE SEQUENCE [LARGE SCALE GENOMIC DNA]</scope>
    <source>
        <strain evidence="1 2">cv. Gransden 2004</strain>
    </source>
</reference>
<dbReference type="InParanoid" id="A0A7I4B6Q7"/>
<accession>A0A7I4B6Q7</accession>
<keyword evidence="2" id="KW-1185">Reference proteome</keyword>
<proteinExistence type="predicted"/>
<dbReference type="Proteomes" id="UP000006727">
    <property type="component" value="Chromosome 15"/>
</dbReference>
<protein>
    <submittedName>
        <fullName evidence="1">Uncharacterized protein</fullName>
    </submittedName>
</protein>
<dbReference type="Gramene" id="Pp3c15_4130V3.4">
    <property type="protein sequence ID" value="Pp3c15_4130V3.4"/>
    <property type="gene ID" value="Pp3c15_4130"/>
</dbReference>
<dbReference type="EnsemblPlants" id="Pp3c15_4130V3.4">
    <property type="protein sequence ID" value="Pp3c15_4130V3.4"/>
    <property type="gene ID" value="Pp3c15_4130"/>
</dbReference>
<reference evidence="1 2" key="2">
    <citation type="journal article" date="2018" name="Plant J.">
        <title>The Physcomitrella patens chromosome-scale assembly reveals moss genome structure and evolution.</title>
        <authorList>
            <person name="Lang D."/>
            <person name="Ullrich K.K."/>
            <person name="Murat F."/>
            <person name="Fuchs J."/>
            <person name="Jenkins J."/>
            <person name="Haas F.B."/>
            <person name="Piednoel M."/>
            <person name="Gundlach H."/>
            <person name="Van Bel M."/>
            <person name="Meyberg R."/>
            <person name="Vives C."/>
            <person name="Morata J."/>
            <person name="Symeonidi A."/>
            <person name="Hiss M."/>
            <person name="Muchero W."/>
            <person name="Kamisugi Y."/>
            <person name="Saleh O."/>
            <person name="Blanc G."/>
            <person name="Decker E.L."/>
            <person name="van Gessel N."/>
            <person name="Grimwood J."/>
            <person name="Hayes R.D."/>
            <person name="Graham S.W."/>
            <person name="Gunter L.E."/>
            <person name="McDaniel S.F."/>
            <person name="Hoernstein S.N.W."/>
            <person name="Larsson A."/>
            <person name="Li F.W."/>
            <person name="Perroud P.F."/>
            <person name="Phillips J."/>
            <person name="Ranjan P."/>
            <person name="Rokshar D.S."/>
            <person name="Rothfels C.J."/>
            <person name="Schneider L."/>
            <person name="Shu S."/>
            <person name="Stevenson D.W."/>
            <person name="Thummler F."/>
            <person name="Tillich M."/>
            <person name="Villarreal Aguilar J.C."/>
            <person name="Widiez T."/>
            <person name="Wong G.K."/>
            <person name="Wymore A."/>
            <person name="Zhang Y."/>
            <person name="Zimmer A.D."/>
            <person name="Quatrano R.S."/>
            <person name="Mayer K.F.X."/>
            <person name="Goodstein D."/>
            <person name="Casacuberta J.M."/>
            <person name="Vandepoele K."/>
            <person name="Reski R."/>
            <person name="Cuming A.C."/>
            <person name="Tuskan G.A."/>
            <person name="Maumus F."/>
            <person name="Salse J."/>
            <person name="Schmutz J."/>
            <person name="Rensing S.A."/>
        </authorList>
    </citation>
    <scope>NUCLEOTIDE SEQUENCE [LARGE SCALE GENOMIC DNA]</scope>
    <source>
        <strain evidence="1 2">cv. Gransden 2004</strain>
    </source>
</reference>
<organism evidence="1 2">
    <name type="scientific">Physcomitrium patens</name>
    <name type="common">Spreading-leaved earth moss</name>
    <name type="synonym">Physcomitrella patens</name>
    <dbReference type="NCBI Taxonomy" id="3218"/>
    <lineage>
        <taxon>Eukaryota</taxon>
        <taxon>Viridiplantae</taxon>
        <taxon>Streptophyta</taxon>
        <taxon>Embryophyta</taxon>
        <taxon>Bryophyta</taxon>
        <taxon>Bryophytina</taxon>
        <taxon>Bryopsida</taxon>
        <taxon>Funariidae</taxon>
        <taxon>Funariales</taxon>
        <taxon>Funariaceae</taxon>
        <taxon>Physcomitrium</taxon>
    </lineage>
</organism>
<sequence>MTMAWRCVWGEVQLAVVGRADAANGRQTWRHMTEGLSVDCAPDASPSRASHGVANRWSSFHIEKVLGPSGWVVSHIHRHHKLVALFKLLILLESYSLQIYGAFASLREV</sequence>
<dbReference type="AlphaFoldDB" id="A0A7I4B6Q7"/>
<evidence type="ECO:0000313" key="1">
    <source>
        <dbReference type="EnsemblPlants" id="Pp3c15_4130V3.4"/>
    </source>
</evidence>
<dbReference type="EMBL" id="ABEU02000015">
    <property type="status" value="NOT_ANNOTATED_CDS"/>
    <property type="molecule type" value="Genomic_DNA"/>
</dbReference>
<reference evidence="1" key="3">
    <citation type="submission" date="2020-12" db="UniProtKB">
        <authorList>
            <consortium name="EnsemblPlants"/>
        </authorList>
    </citation>
    <scope>IDENTIFICATION</scope>
</reference>